<dbReference type="InterPro" id="IPR001304">
    <property type="entry name" value="C-type_lectin-like"/>
</dbReference>
<keyword evidence="10" id="KW-1185">Reference proteome</keyword>
<dbReference type="InterPro" id="IPR051663">
    <property type="entry name" value="CLec_Tetranectin-domain"/>
</dbReference>
<dbReference type="GO" id="GO:0005615">
    <property type="term" value="C:extracellular space"/>
    <property type="evidence" value="ECO:0007669"/>
    <property type="project" value="TreeGrafter"/>
</dbReference>
<keyword evidence="3 7" id="KW-0732">Signal</keyword>
<keyword evidence="4" id="KW-0430">Lectin</keyword>
<dbReference type="AlphaFoldDB" id="A0A8B7XLJ1"/>
<feature type="signal peptide" evidence="7">
    <location>
        <begin position="1"/>
        <end position="50"/>
    </location>
</feature>
<evidence type="ECO:0000313" key="11">
    <source>
        <dbReference type="RefSeq" id="XP_022081683.1"/>
    </source>
</evidence>
<feature type="domain" description="C-type lectin" evidence="8">
    <location>
        <begin position="267"/>
        <end position="390"/>
    </location>
</feature>
<evidence type="ECO:0000259" key="8">
    <source>
        <dbReference type="PROSITE" id="PS50041"/>
    </source>
</evidence>
<dbReference type="KEGG" id="aplc:110974387"/>
<evidence type="ECO:0000256" key="2">
    <source>
        <dbReference type="ARBA" id="ARBA00022525"/>
    </source>
</evidence>
<dbReference type="Gene3D" id="3.10.100.10">
    <property type="entry name" value="Mannose-Binding Protein A, subunit A"/>
    <property type="match status" value="4"/>
</dbReference>
<accession>A0A8B7XLJ1</accession>
<feature type="chain" id="PRO_5034085400" evidence="7">
    <location>
        <begin position="51"/>
        <end position="858"/>
    </location>
</feature>
<evidence type="ECO:0000313" key="10">
    <source>
        <dbReference type="Proteomes" id="UP000694845"/>
    </source>
</evidence>
<feature type="region of interest" description="Disordered" evidence="6">
    <location>
        <begin position="721"/>
        <end position="773"/>
    </location>
</feature>
<evidence type="ECO:0000256" key="4">
    <source>
        <dbReference type="ARBA" id="ARBA00022734"/>
    </source>
</evidence>
<dbReference type="OrthoDB" id="538816at2759"/>
<feature type="compositionally biased region" description="Low complexity" evidence="6">
    <location>
        <begin position="741"/>
        <end position="762"/>
    </location>
</feature>
<dbReference type="GO" id="GO:0030246">
    <property type="term" value="F:carbohydrate binding"/>
    <property type="evidence" value="ECO:0007669"/>
    <property type="project" value="UniProtKB-KW"/>
</dbReference>
<dbReference type="OMA" id="YWIGQND"/>
<evidence type="ECO:0000256" key="6">
    <source>
        <dbReference type="SAM" id="MobiDB-lite"/>
    </source>
</evidence>
<gene>
    <name evidence="11" type="primary">LOC110974387</name>
</gene>
<evidence type="ECO:0000256" key="5">
    <source>
        <dbReference type="ARBA" id="ARBA00023157"/>
    </source>
</evidence>
<organism evidence="10 11">
    <name type="scientific">Acanthaster planci</name>
    <name type="common">Crown-of-thorns starfish</name>
    <dbReference type="NCBI Taxonomy" id="133434"/>
    <lineage>
        <taxon>Eukaryota</taxon>
        <taxon>Metazoa</taxon>
        <taxon>Echinodermata</taxon>
        <taxon>Eleutherozoa</taxon>
        <taxon>Asterozoa</taxon>
        <taxon>Asteroidea</taxon>
        <taxon>Valvatacea</taxon>
        <taxon>Valvatida</taxon>
        <taxon>Acanthasteridae</taxon>
        <taxon>Acanthaster</taxon>
    </lineage>
</organism>
<evidence type="ECO:0000256" key="3">
    <source>
        <dbReference type="ARBA" id="ARBA00022729"/>
    </source>
</evidence>
<dbReference type="SMART" id="SM00034">
    <property type="entry name" value="CLECT"/>
    <property type="match status" value="4"/>
</dbReference>
<dbReference type="GO" id="GO:0008083">
    <property type="term" value="F:growth factor activity"/>
    <property type="evidence" value="ECO:0007669"/>
    <property type="project" value="TreeGrafter"/>
</dbReference>
<feature type="domain" description="C-type lectin" evidence="8">
    <location>
        <begin position="94"/>
        <end position="224"/>
    </location>
</feature>
<dbReference type="GeneID" id="110974387"/>
<feature type="compositionally biased region" description="Polar residues" evidence="6">
    <location>
        <begin position="728"/>
        <end position="740"/>
    </location>
</feature>
<sequence length="858" mass="95308">MICKFATVRSQCNCRCSPVGPMAPVRAGRSVRREWMSLIVFLMLAVGGKAQNDQDPVIPGASDLDPVATTTDLSVQAVSCSEIHNQAFGYQATKPGVCYLAAEEKGVFLDARAYCQGLNDSLGWDVADIEDEVENKLIQDSLGTLMANGQLSSSADTFWIGQNDLKTENTWRYLNESSNRCNRSVYLNWKSNQPNGGLRQNCMAYFYSDGGNFQDRSCDDPTYYYLCKVKITSDTVPSCPDFVEETSTEAPDDCLGIWPVAFSNPSVPGVCYAHESYQKFNFEGALSFCSNLPGGSWSVVDIEDAEENLFLEAWNRDNFPKNNGYWIGQNDREQEDDWRYISSGQCPVYLNWENGQPNGDRLQNCMVMFKRPRGEFEDKDCSETYYSLCKLKKELGPTQSSTRNCDGATLPPEVAECETLHPDAFGSAGNPGACYLMTGQQKTWEEAVAYCQDKGWELMDIENANENDILAARFRDFRPLNFNYWVGQNDRDVEGVWKYASNDTPSDAGVYLNWGSGQPNDNGEQDCIMMGKSGTWEDKECSDYYYVTCKKRVEQTPTTAAPWTDPCQRYNENAFGDEGKPGVCYALTNQRVTWEEAQKVCQEYGAGWNIPDIEDDADLLALVTVNSRLFGSNDGYWIGQNDQVSEGTWAYLDPELTGPVYERWDSSGTNQPDGGLSENCAVFQQSRSGKFKDVVCESQYFVSCKNRNAYTLGTSEVNAVTTPKPKTDASTNRYQTTEGATTPSRIGTTPTPPTTAARSQPTIEGVTQEPSSVSGPVTGFGRFAFRSSDATCSNVTTLYTSAAEDRIHCARKCLVQGNCRSFSFAASGKEDACELCSEVLDAESLRFKTGSVYYFEVQ</sequence>
<evidence type="ECO:0000256" key="1">
    <source>
        <dbReference type="ARBA" id="ARBA00004613"/>
    </source>
</evidence>
<dbReference type="InterPro" id="IPR018378">
    <property type="entry name" value="C-type_lectin_CS"/>
</dbReference>
<protein>
    <submittedName>
        <fullName evidence="11">Macrophage mannose receptor 1-like</fullName>
    </submittedName>
</protein>
<reference evidence="11" key="1">
    <citation type="submission" date="2025-08" db="UniProtKB">
        <authorList>
            <consortium name="RefSeq"/>
        </authorList>
    </citation>
    <scope>IDENTIFICATION</scope>
</reference>
<dbReference type="Pfam" id="PF00059">
    <property type="entry name" value="Lectin_C"/>
    <property type="match status" value="4"/>
</dbReference>
<dbReference type="InterPro" id="IPR016186">
    <property type="entry name" value="C-type_lectin-like/link_sf"/>
</dbReference>
<evidence type="ECO:0000259" key="9">
    <source>
        <dbReference type="PROSITE" id="PS50948"/>
    </source>
</evidence>
<dbReference type="PROSITE" id="PS00615">
    <property type="entry name" value="C_TYPE_LECTIN_1"/>
    <property type="match status" value="1"/>
</dbReference>
<dbReference type="PANTHER" id="PTHR22799:SF1">
    <property type="entry name" value="C-TYPE LECTIN DOMAIN FAMILY 11 MEMBER A"/>
    <property type="match status" value="1"/>
</dbReference>
<comment type="subcellular location">
    <subcellularLocation>
        <location evidence="1">Secreted</location>
    </subcellularLocation>
</comment>
<dbReference type="Proteomes" id="UP000694845">
    <property type="component" value="Unplaced"/>
</dbReference>
<keyword evidence="2" id="KW-0964">Secreted</keyword>
<dbReference type="SUPFAM" id="SSF56436">
    <property type="entry name" value="C-type lectin-like"/>
    <property type="match status" value="4"/>
</dbReference>
<dbReference type="CDD" id="cd00037">
    <property type="entry name" value="CLECT"/>
    <property type="match status" value="3"/>
</dbReference>
<name>A0A8B7XLJ1_ACAPL</name>
<keyword evidence="5" id="KW-1015">Disulfide bond</keyword>
<feature type="domain" description="C-type lectin" evidence="8">
    <location>
        <begin position="430"/>
        <end position="550"/>
    </location>
</feature>
<dbReference type="PROSITE" id="PS50948">
    <property type="entry name" value="PAN"/>
    <property type="match status" value="1"/>
</dbReference>
<feature type="domain" description="Apple" evidence="9">
    <location>
        <begin position="792"/>
        <end position="858"/>
    </location>
</feature>
<proteinExistence type="predicted"/>
<dbReference type="InterPro" id="IPR016187">
    <property type="entry name" value="CTDL_fold"/>
</dbReference>
<dbReference type="RefSeq" id="XP_022081683.1">
    <property type="nucleotide sequence ID" value="XM_022225991.1"/>
</dbReference>
<evidence type="ECO:0000256" key="7">
    <source>
        <dbReference type="SAM" id="SignalP"/>
    </source>
</evidence>
<dbReference type="PANTHER" id="PTHR22799">
    <property type="entry name" value="TETRANECTIN-RELATED"/>
    <property type="match status" value="1"/>
</dbReference>
<feature type="domain" description="C-type lectin" evidence="8">
    <location>
        <begin position="580"/>
        <end position="705"/>
    </location>
</feature>
<dbReference type="InterPro" id="IPR003609">
    <property type="entry name" value="Pan_app"/>
</dbReference>
<dbReference type="PROSITE" id="PS50041">
    <property type="entry name" value="C_TYPE_LECTIN_2"/>
    <property type="match status" value="4"/>
</dbReference>